<dbReference type="Gramene" id="rna-gnl|WGS:NBSK|LSAT_7X4500_mrna">
    <property type="protein sequence ID" value="cds-PLY92716.1"/>
    <property type="gene ID" value="gene-LSAT_7X4500"/>
</dbReference>
<dbReference type="PANTHER" id="PTHR36045">
    <property type="entry name" value="OS04G0558500 PROTEIN"/>
    <property type="match status" value="1"/>
</dbReference>
<proteinExistence type="predicted"/>
<dbReference type="Proteomes" id="UP000235145">
    <property type="component" value="Unassembled WGS sequence"/>
</dbReference>
<evidence type="ECO:0000313" key="4">
    <source>
        <dbReference type="Proteomes" id="UP000235145"/>
    </source>
</evidence>
<evidence type="ECO:0000256" key="1">
    <source>
        <dbReference type="SAM" id="Coils"/>
    </source>
</evidence>
<feature type="coiled-coil region" evidence="1">
    <location>
        <begin position="15"/>
        <end position="42"/>
    </location>
</feature>
<comment type="caution">
    <text evidence="3">The sequence shown here is derived from an EMBL/GenBank/DDBJ whole genome shotgun (WGS) entry which is preliminary data.</text>
</comment>
<keyword evidence="1" id="KW-0175">Coiled coil</keyword>
<feature type="compositionally biased region" description="Polar residues" evidence="2">
    <location>
        <begin position="61"/>
        <end position="78"/>
    </location>
</feature>
<name>A0A9R1UX46_LACSA</name>
<evidence type="ECO:0000313" key="3">
    <source>
        <dbReference type="EMBL" id="KAJ0195133.1"/>
    </source>
</evidence>
<sequence>MTEQHQHEGEALHQVTDEIEELDKLEEDVNLMAQKIAEFRETLPAQLQNTLASVLSAQRPVNFNLSDNDPGPSSNANQEEGVVALVEDDVAHTEKIETIKQKISSNDSAMLLVVKRMKDCMSRIEKLDSFNKGIIHPAFKTRNIISQDRFT</sequence>
<feature type="region of interest" description="Disordered" evidence="2">
    <location>
        <begin position="61"/>
        <end position="80"/>
    </location>
</feature>
<gene>
    <name evidence="3" type="ORF">LSAT_V11C700344360</name>
</gene>
<dbReference type="PANTHER" id="PTHR36045:SF2">
    <property type="entry name" value="OS04G0558500 PROTEIN"/>
    <property type="match status" value="1"/>
</dbReference>
<evidence type="ECO:0000256" key="2">
    <source>
        <dbReference type="SAM" id="MobiDB-lite"/>
    </source>
</evidence>
<reference evidence="3 4" key="1">
    <citation type="journal article" date="2017" name="Nat. Commun.">
        <title>Genome assembly with in vitro proximity ligation data and whole-genome triplication in lettuce.</title>
        <authorList>
            <person name="Reyes-Chin-Wo S."/>
            <person name="Wang Z."/>
            <person name="Yang X."/>
            <person name="Kozik A."/>
            <person name="Arikit S."/>
            <person name="Song C."/>
            <person name="Xia L."/>
            <person name="Froenicke L."/>
            <person name="Lavelle D.O."/>
            <person name="Truco M.J."/>
            <person name="Xia R."/>
            <person name="Zhu S."/>
            <person name="Xu C."/>
            <person name="Xu H."/>
            <person name="Xu X."/>
            <person name="Cox K."/>
            <person name="Korf I."/>
            <person name="Meyers B.C."/>
            <person name="Michelmore R.W."/>
        </authorList>
    </citation>
    <scope>NUCLEOTIDE SEQUENCE [LARGE SCALE GENOMIC DNA]</scope>
    <source>
        <strain evidence="4">cv. Salinas</strain>
        <tissue evidence="3">Seedlings</tissue>
    </source>
</reference>
<dbReference type="EMBL" id="NBSK02000007">
    <property type="protein sequence ID" value="KAJ0195133.1"/>
    <property type="molecule type" value="Genomic_DNA"/>
</dbReference>
<accession>A0A9R1UX46</accession>
<protein>
    <submittedName>
        <fullName evidence="3">Uncharacterized protein</fullName>
    </submittedName>
</protein>
<keyword evidence="4" id="KW-1185">Reference proteome</keyword>
<dbReference type="OrthoDB" id="781564at2759"/>
<organism evidence="3 4">
    <name type="scientific">Lactuca sativa</name>
    <name type="common">Garden lettuce</name>
    <dbReference type="NCBI Taxonomy" id="4236"/>
    <lineage>
        <taxon>Eukaryota</taxon>
        <taxon>Viridiplantae</taxon>
        <taxon>Streptophyta</taxon>
        <taxon>Embryophyta</taxon>
        <taxon>Tracheophyta</taxon>
        <taxon>Spermatophyta</taxon>
        <taxon>Magnoliopsida</taxon>
        <taxon>eudicotyledons</taxon>
        <taxon>Gunneridae</taxon>
        <taxon>Pentapetalae</taxon>
        <taxon>asterids</taxon>
        <taxon>campanulids</taxon>
        <taxon>Asterales</taxon>
        <taxon>Asteraceae</taxon>
        <taxon>Cichorioideae</taxon>
        <taxon>Cichorieae</taxon>
        <taxon>Lactucinae</taxon>
        <taxon>Lactuca</taxon>
    </lineage>
</organism>
<dbReference type="AlphaFoldDB" id="A0A9R1UX46"/>